<dbReference type="OrthoDB" id="10251855at2759"/>
<dbReference type="STRING" id="1160497.A0A1L9VKT4"/>
<dbReference type="RefSeq" id="XP_022401199.1">
    <property type="nucleotide sequence ID" value="XM_022541830.1"/>
</dbReference>
<dbReference type="Pfam" id="PF01161">
    <property type="entry name" value="PBP"/>
    <property type="match status" value="1"/>
</dbReference>
<dbReference type="AlphaFoldDB" id="A0A1L9VKT4"/>
<dbReference type="InterPro" id="IPR049556">
    <property type="entry name" value="PhiB"/>
</dbReference>
<dbReference type="EMBL" id="KV878896">
    <property type="protein sequence ID" value="OJJ84501.1"/>
    <property type="molecule type" value="Genomic_DNA"/>
</dbReference>
<sequence length="286" mass="30931">MADQQQQQQPSERTRDRVYRGGRRVIGKVTSFVCNNDGKQILLSPAFRGIESHIKLYADDVGPPGSILRKKHTTDADDGGRLPHLSWTDANPANVKSYALLCEDLDATYPDHMNHGIFYNIPPARRNVTANDVEKQVGTNTPRLTATSWNFVTTHGSNTYLVPDPPANEATHRYVFTIISLNLTPLKFTRPNKVTKKEFHKAIEGKVISWGQWIGSLAPPADKNASAEGANDQASAGQASASAGETTAGQASAGGEASTGQTGIEGGRDYDRSLDCVQGQPMQDGN</sequence>
<name>A0A1L9VKT4_ASPGL</name>
<dbReference type="SUPFAM" id="SSF49777">
    <property type="entry name" value="PEBP-like"/>
    <property type="match status" value="1"/>
</dbReference>
<reference evidence="3" key="1">
    <citation type="journal article" date="2017" name="Genome Biol.">
        <title>Comparative genomics reveals high biological diversity and specific adaptations in the industrially and medically important fungal genus Aspergillus.</title>
        <authorList>
            <person name="de Vries R.P."/>
            <person name="Riley R."/>
            <person name="Wiebenga A."/>
            <person name="Aguilar-Osorio G."/>
            <person name="Amillis S."/>
            <person name="Uchima C.A."/>
            <person name="Anderluh G."/>
            <person name="Asadollahi M."/>
            <person name="Askin M."/>
            <person name="Barry K."/>
            <person name="Battaglia E."/>
            <person name="Bayram O."/>
            <person name="Benocci T."/>
            <person name="Braus-Stromeyer S.A."/>
            <person name="Caldana C."/>
            <person name="Canovas D."/>
            <person name="Cerqueira G.C."/>
            <person name="Chen F."/>
            <person name="Chen W."/>
            <person name="Choi C."/>
            <person name="Clum A."/>
            <person name="Dos Santos R.A."/>
            <person name="Damasio A.R."/>
            <person name="Diallinas G."/>
            <person name="Emri T."/>
            <person name="Fekete E."/>
            <person name="Flipphi M."/>
            <person name="Freyberg S."/>
            <person name="Gallo A."/>
            <person name="Gournas C."/>
            <person name="Habgood R."/>
            <person name="Hainaut M."/>
            <person name="Harispe M.L."/>
            <person name="Henrissat B."/>
            <person name="Hilden K.S."/>
            <person name="Hope R."/>
            <person name="Hossain A."/>
            <person name="Karabika E."/>
            <person name="Karaffa L."/>
            <person name="Karanyi Z."/>
            <person name="Krasevec N."/>
            <person name="Kuo A."/>
            <person name="Kusch H."/>
            <person name="LaButti K."/>
            <person name="Lagendijk E.L."/>
            <person name="Lapidus A."/>
            <person name="Levasseur A."/>
            <person name="Lindquist E."/>
            <person name="Lipzen A."/>
            <person name="Logrieco A.F."/>
            <person name="MacCabe A."/>
            <person name="Maekelae M.R."/>
            <person name="Malavazi I."/>
            <person name="Melin P."/>
            <person name="Meyer V."/>
            <person name="Mielnichuk N."/>
            <person name="Miskei M."/>
            <person name="Molnar A.P."/>
            <person name="Mule G."/>
            <person name="Ngan C.Y."/>
            <person name="Orejas M."/>
            <person name="Orosz E."/>
            <person name="Ouedraogo J.P."/>
            <person name="Overkamp K.M."/>
            <person name="Park H.-S."/>
            <person name="Perrone G."/>
            <person name="Piumi F."/>
            <person name="Punt P.J."/>
            <person name="Ram A.F."/>
            <person name="Ramon A."/>
            <person name="Rauscher S."/>
            <person name="Record E."/>
            <person name="Riano-Pachon D.M."/>
            <person name="Robert V."/>
            <person name="Roehrig J."/>
            <person name="Ruller R."/>
            <person name="Salamov A."/>
            <person name="Salih N.S."/>
            <person name="Samson R.A."/>
            <person name="Sandor E."/>
            <person name="Sanguinetti M."/>
            <person name="Schuetze T."/>
            <person name="Sepcic K."/>
            <person name="Shelest E."/>
            <person name="Sherlock G."/>
            <person name="Sophianopoulou V."/>
            <person name="Squina F.M."/>
            <person name="Sun H."/>
            <person name="Susca A."/>
            <person name="Todd R.B."/>
            <person name="Tsang A."/>
            <person name="Unkles S.E."/>
            <person name="van de Wiele N."/>
            <person name="van Rossen-Uffink D."/>
            <person name="Oliveira J.V."/>
            <person name="Vesth T.C."/>
            <person name="Visser J."/>
            <person name="Yu J.-H."/>
            <person name="Zhou M."/>
            <person name="Andersen M.R."/>
            <person name="Archer D.B."/>
            <person name="Baker S.E."/>
            <person name="Benoit I."/>
            <person name="Brakhage A.A."/>
            <person name="Braus G.H."/>
            <person name="Fischer R."/>
            <person name="Frisvad J.C."/>
            <person name="Goldman G.H."/>
            <person name="Houbraken J."/>
            <person name="Oakley B."/>
            <person name="Pocsi I."/>
            <person name="Scazzocchio C."/>
            <person name="Seiboth B."/>
            <person name="vanKuyk P.A."/>
            <person name="Wortman J."/>
            <person name="Dyer P.S."/>
            <person name="Grigoriev I.V."/>
        </authorList>
    </citation>
    <scope>NUCLEOTIDE SEQUENCE [LARGE SCALE GENOMIC DNA]</scope>
    <source>
        <strain evidence="3">CBS 516.65</strain>
    </source>
</reference>
<feature type="compositionally biased region" description="Low complexity" evidence="1">
    <location>
        <begin position="233"/>
        <end position="262"/>
    </location>
</feature>
<evidence type="ECO:0000313" key="3">
    <source>
        <dbReference type="Proteomes" id="UP000184300"/>
    </source>
</evidence>
<dbReference type="InterPro" id="IPR036610">
    <property type="entry name" value="PEBP-like_sf"/>
</dbReference>
<gene>
    <name evidence="2" type="ORF">ASPGLDRAFT_1448320</name>
</gene>
<evidence type="ECO:0000313" key="2">
    <source>
        <dbReference type="EMBL" id="OJJ84501.1"/>
    </source>
</evidence>
<proteinExistence type="predicted"/>
<dbReference type="InterPro" id="IPR008914">
    <property type="entry name" value="PEBP"/>
</dbReference>
<keyword evidence="3" id="KW-1185">Reference proteome</keyword>
<accession>A0A1L9VKT4</accession>
<dbReference type="Gene3D" id="3.90.280.10">
    <property type="entry name" value="PEBP-like"/>
    <property type="match status" value="1"/>
</dbReference>
<dbReference type="VEuPathDB" id="FungiDB:ASPGLDRAFT_1448320"/>
<dbReference type="Proteomes" id="UP000184300">
    <property type="component" value="Unassembled WGS sequence"/>
</dbReference>
<dbReference type="CDD" id="cd00457">
    <property type="entry name" value="PEBP"/>
    <property type="match status" value="1"/>
</dbReference>
<dbReference type="GeneID" id="34458091"/>
<evidence type="ECO:0008006" key="4">
    <source>
        <dbReference type="Google" id="ProtNLM"/>
    </source>
</evidence>
<evidence type="ECO:0000256" key="1">
    <source>
        <dbReference type="SAM" id="MobiDB-lite"/>
    </source>
</evidence>
<organism evidence="2 3">
    <name type="scientific">Aspergillus glaucus CBS 516.65</name>
    <dbReference type="NCBI Taxonomy" id="1160497"/>
    <lineage>
        <taxon>Eukaryota</taxon>
        <taxon>Fungi</taxon>
        <taxon>Dikarya</taxon>
        <taxon>Ascomycota</taxon>
        <taxon>Pezizomycotina</taxon>
        <taxon>Eurotiomycetes</taxon>
        <taxon>Eurotiomycetidae</taxon>
        <taxon>Eurotiales</taxon>
        <taxon>Aspergillaceae</taxon>
        <taxon>Aspergillus</taxon>
        <taxon>Aspergillus subgen. Aspergillus</taxon>
    </lineage>
</organism>
<protein>
    <recommendedName>
        <fullName evidence="4">Phosphatidylethanolamine-binding protein</fullName>
    </recommendedName>
</protein>
<feature type="region of interest" description="Disordered" evidence="1">
    <location>
        <begin position="221"/>
        <end position="286"/>
    </location>
</feature>